<dbReference type="EMBL" id="KQ965739">
    <property type="protein sequence ID" value="KXS19115.1"/>
    <property type="molecule type" value="Genomic_DNA"/>
</dbReference>
<gene>
    <name evidence="2" type="ORF">M427DRAFT_132160</name>
</gene>
<dbReference type="Proteomes" id="UP000070544">
    <property type="component" value="Unassembled WGS sequence"/>
</dbReference>
<organism evidence="2 3">
    <name type="scientific">Gonapodya prolifera (strain JEL478)</name>
    <name type="common">Monoblepharis prolifera</name>
    <dbReference type="NCBI Taxonomy" id="1344416"/>
    <lineage>
        <taxon>Eukaryota</taxon>
        <taxon>Fungi</taxon>
        <taxon>Fungi incertae sedis</taxon>
        <taxon>Chytridiomycota</taxon>
        <taxon>Chytridiomycota incertae sedis</taxon>
        <taxon>Monoblepharidomycetes</taxon>
        <taxon>Monoblepharidales</taxon>
        <taxon>Gonapodyaceae</taxon>
        <taxon>Gonapodya</taxon>
    </lineage>
</organism>
<accession>A0A139ARI9</accession>
<proteinExistence type="predicted"/>
<feature type="region of interest" description="Disordered" evidence="1">
    <location>
        <begin position="1"/>
        <end position="52"/>
    </location>
</feature>
<sequence length="79" mass="9035">MPPKRLRPDPTAMETSGRDNGADNPIEENVSFAQRDSELDRSEGHSKRPRRATAEYLIPMVLFRPAHARKRHESAINVR</sequence>
<protein>
    <submittedName>
        <fullName evidence="2">Uncharacterized protein</fullName>
    </submittedName>
</protein>
<name>A0A139ARI9_GONPJ</name>
<keyword evidence="3" id="KW-1185">Reference proteome</keyword>
<reference evidence="2 3" key="1">
    <citation type="journal article" date="2015" name="Genome Biol. Evol.">
        <title>Phylogenomic analyses indicate that early fungi evolved digesting cell walls of algal ancestors of land plants.</title>
        <authorList>
            <person name="Chang Y."/>
            <person name="Wang S."/>
            <person name="Sekimoto S."/>
            <person name="Aerts A.L."/>
            <person name="Choi C."/>
            <person name="Clum A."/>
            <person name="LaButti K.M."/>
            <person name="Lindquist E.A."/>
            <person name="Yee Ngan C."/>
            <person name="Ohm R.A."/>
            <person name="Salamov A.A."/>
            <person name="Grigoriev I.V."/>
            <person name="Spatafora J.W."/>
            <person name="Berbee M.L."/>
        </authorList>
    </citation>
    <scope>NUCLEOTIDE SEQUENCE [LARGE SCALE GENOMIC DNA]</scope>
    <source>
        <strain evidence="2 3">JEL478</strain>
    </source>
</reference>
<evidence type="ECO:0000313" key="3">
    <source>
        <dbReference type="Proteomes" id="UP000070544"/>
    </source>
</evidence>
<dbReference type="AlphaFoldDB" id="A0A139ARI9"/>
<feature type="compositionally biased region" description="Basic and acidic residues" evidence="1">
    <location>
        <begin position="35"/>
        <end position="46"/>
    </location>
</feature>
<evidence type="ECO:0000313" key="2">
    <source>
        <dbReference type="EMBL" id="KXS19115.1"/>
    </source>
</evidence>
<evidence type="ECO:0000256" key="1">
    <source>
        <dbReference type="SAM" id="MobiDB-lite"/>
    </source>
</evidence>